<accession>A0A643F7F6</accession>
<keyword evidence="5" id="KW-1185">Reference proteome</keyword>
<dbReference type="SUPFAM" id="SSF52218">
    <property type="entry name" value="Flavoproteins"/>
    <property type="match status" value="1"/>
</dbReference>
<dbReference type="InterPro" id="IPR003680">
    <property type="entry name" value="Flavodoxin_fold"/>
</dbReference>
<keyword evidence="1" id="KW-0560">Oxidoreductase</keyword>
<evidence type="ECO:0000256" key="1">
    <source>
        <dbReference type="ARBA" id="ARBA00023002"/>
    </source>
</evidence>
<sequence>MAEIVVLTAHPRLEHSRVNQALLQAANALPTERVQVRDLYALYPDYLIDVAAERAALAEARLVVWQFPFHWYSMPPLLKLWLDEVFGFGWAYGMGGAALGGKDLWLVVSTGGVEAAYHPAGQNQHFIDDFWPPMAQTARVAGMRFLPPLVLHGAHRVSDETVREHAALFADRLARYPAWPELEDLPPEAGCEVPADDRPHPKP</sequence>
<feature type="region of interest" description="Disordered" evidence="2">
    <location>
        <begin position="184"/>
        <end position="203"/>
    </location>
</feature>
<evidence type="ECO:0000313" key="4">
    <source>
        <dbReference type="EMBL" id="KAB0576311.1"/>
    </source>
</evidence>
<dbReference type="Gene3D" id="3.40.50.360">
    <property type="match status" value="1"/>
</dbReference>
<dbReference type="AlphaFoldDB" id="A0A643F7F6"/>
<dbReference type="Pfam" id="PF02525">
    <property type="entry name" value="Flavodoxin_2"/>
    <property type="match status" value="1"/>
</dbReference>
<evidence type="ECO:0000256" key="2">
    <source>
        <dbReference type="SAM" id="MobiDB-lite"/>
    </source>
</evidence>
<feature type="domain" description="Flavodoxin-like fold" evidence="3">
    <location>
        <begin position="3"/>
        <end position="166"/>
    </location>
</feature>
<dbReference type="OrthoDB" id="9798454at2"/>
<protein>
    <submittedName>
        <fullName evidence="4">NAD(P)H dehydrogenase</fullName>
    </submittedName>
</protein>
<dbReference type="InterPro" id="IPR046980">
    <property type="entry name" value="KefG/KefF"/>
</dbReference>
<dbReference type="Proteomes" id="UP000430120">
    <property type="component" value="Unassembled WGS sequence"/>
</dbReference>
<dbReference type="GO" id="GO:0003955">
    <property type="term" value="F:NAD(P)H dehydrogenase (quinone) activity"/>
    <property type="evidence" value="ECO:0007669"/>
    <property type="project" value="TreeGrafter"/>
</dbReference>
<comment type="caution">
    <text evidence="4">The sequence shown here is derived from an EMBL/GenBank/DDBJ whole genome shotgun (WGS) entry which is preliminary data.</text>
</comment>
<proteinExistence type="predicted"/>
<dbReference type="EMBL" id="VZPB01000059">
    <property type="protein sequence ID" value="KAB0576311.1"/>
    <property type="molecule type" value="Genomic_DNA"/>
</dbReference>
<dbReference type="InterPro" id="IPR029039">
    <property type="entry name" value="Flavoprotein-like_sf"/>
</dbReference>
<name>A0A643F7F6_IDEDE</name>
<evidence type="ECO:0000259" key="3">
    <source>
        <dbReference type="Pfam" id="PF02525"/>
    </source>
</evidence>
<dbReference type="GO" id="GO:0010181">
    <property type="term" value="F:FMN binding"/>
    <property type="evidence" value="ECO:0007669"/>
    <property type="project" value="TreeGrafter"/>
</dbReference>
<organism evidence="4 5">
    <name type="scientific">Ideonella dechloratans</name>
    <dbReference type="NCBI Taxonomy" id="36863"/>
    <lineage>
        <taxon>Bacteria</taxon>
        <taxon>Pseudomonadati</taxon>
        <taxon>Pseudomonadota</taxon>
        <taxon>Betaproteobacteria</taxon>
        <taxon>Burkholderiales</taxon>
        <taxon>Sphaerotilaceae</taxon>
        <taxon>Ideonella</taxon>
    </lineage>
</organism>
<dbReference type="RefSeq" id="WP_151125504.1">
    <property type="nucleotide sequence ID" value="NZ_CP088081.1"/>
</dbReference>
<dbReference type="GO" id="GO:0009055">
    <property type="term" value="F:electron transfer activity"/>
    <property type="evidence" value="ECO:0007669"/>
    <property type="project" value="TreeGrafter"/>
</dbReference>
<dbReference type="PANTHER" id="PTHR47307">
    <property type="entry name" value="GLUTATHIONE-REGULATED POTASSIUM-EFFLUX SYSTEM ANCILLARY PROTEIN KEFG"/>
    <property type="match status" value="1"/>
</dbReference>
<dbReference type="PANTHER" id="PTHR47307:SF2">
    <property type="entry name" value="GLUTATHIONE-REGULATED POTASSIUM-EFFLUX SYSTEM ANCILLARY PROTEIN KEFF"/>
    <property type="match status" value="1"/>
</dbReference>
<gene>
    <name evidence="4" type="ORF">F7Q92_18140</name>
</gene>
<reference evidence="4 5" key="1">
    <citation type="submission" date="2019-09" db="EMBL/GenBank/DDBJ databases">
        <title>Draft genome sequences of 48 bacterial type strains from the CCUG.</title>
        <authorList>
            <person name="Tunovic T."/>
            <person name="Pineiro-Iglesias B."/>
            <person name="Unosson C."/>
            <person name="Inganas E."/>
            <person name="Ohlen M."/>
            <person name="Cardew S."/>
            <person name="Jensie-Markopoulos S."/>
            <person name="Salva-Serra F."/>
            <person name="Jaen-Luchoro D."/>
            <person name="Karlsson R."/>
            <person name="Svensson-Stadler L."/>
            <person name="Chun J."/>
            <person name="Moore E."/>
        </authorList>
    </citation>
    <scope>NUCLEOTIDE SEQUENCE [LARGE SCALE GENOMIC DNA]</scope>
    <source>
        <strain evidence="4 5">CCUG 30977</strain>
    </source>
</reference>
<evidence type="ECO:0000313" key="5">
    <source>
        <dbReference type="Proteomes" id="UP000430120"/>
    </source>
</evidence>